<dbReference type="EMBL" id="BAAAMR010000124">
    <property type="protein sequence ID" value="GAA2165008.1"/>
    <property type="molecule type" value="Genomic_DNA"/>
</dbReference>
<evidence type="ECO:0008006" key="3">
    <source>
        <dbReference type="Google" id="ProtNLM"/>
    </source>
</evidence>
<proteinExistence type="predicted"/>
<protein>
    <recommendedName>
        <fullName evidence="3">Peptidase A2 domain-containing protein</fullName>
    </recommendedName>
</protein>
<name>A0ABN3AF67_9ACTN</name>
<dbReference type="RefSeq" id="WP_344281284.1">
    <property type="nucleotide sequence ID" value="NZ_BAAAMR010000124.1"/>
</dbReference>
<reference evidence="1 2" key="1">
    <citation type="journal article" date="2019" name="Int. J. Syst. Evol. Microbiol.">
        <title>The Global Catalogue of Microorganisms (GCM) 10K type strain sequencing project: providing services to taxonomists for standard genome sequencing and annotation.</title>
        <authorList>
            <consortium name="The Broad Institute Genomics Platform"/>
            <consortium name="The Broad Institute Genome Sequencing Center for Infectious Disease"/>
            <person name="Wu L."/>
            <person name="Ma J."/>
        </authorList>
    </citation>
    <scope>NUCLEOTIDE SEQUENCE [LARGE SCALE GENOMIC DNA]</scope>
    <source>
        <strain evidence="1 2">JCM 13850</strain>
    </source>
</reference>
<evidence type="ECO:0000313" key="2">
    <source>
        <dbReference type="Proteomes" id="UP001501020"/>
    </source>
</evidence>
<sequence>MSWVFSGVKAQKVEAVHMAEAVHTVRLAGWRECFTRQLRLAVHTGQVHRDEHGVAGTALVHLFRLLDAPAVKKTAADTGADLTMVVSDRLYTDATESGGLIDPAAYTPHRITSKETRTRAWIWTPPTR</sequence>
<accession>A0ABN3AF67</accession>
<evidence type="ECO:0000313" key="1">
    <source>
        <dbReference type="EMBL" id="GAA2165008.1"/>
    </source>
</evidence>
<organism evidence="1 2">
    <name type="scientific">Actinomadura napierensis</name>
    <dbReference type="NCBI Taxonomy" id="267854"/>
    <lineage>
        <taxon>Bacteria</taxon>
        <taxon>Bacillati</taxon>
        <taxon>Actinomycetota</taxon>
        <taxon>Actinomycetes</taxon>
        <taxon>Streptosporangiales</taxon>
        <taxon>Thermomonosporaceae</taxon>
        <taxon>Actinomadura</taxon>
    </lineage>
</organism>
<keyword evidence="2" id="KW-1185">Reference proteome</keyword>
<dbReference type="Proteomes" id="UP001501020">
    <property type="component" value="Unassembled WGS sequence"/>
</dbReference>
<gene>
    <name evidence="1" type="ORF">GCM10009727_83190</name>
</gene>
<comment type="caution">
    <text evidence="1">The sequence shown here is derived from an EMBL/GenBank/DDBJ whole genome shotgun (WGS) entry which is preliminary data.</text>
</comment>